<dbReference type="AlphaFoldDB" id="A0A9X0CE27"/>
<dbReference type="InterPro" id="IPR003599">
    <property type="entry name" value="Ig_sub"/>
</dbReference>
<dbReference type="CDD" id="cd00096">
    <property type="entry name" value="Ig"/>
    <property type="match status" value="1"/>
</dbReference>
<dbReference type="InterPro" id="IPR007110">
    <property type="entry name" value="Ig-like_dom"/>
</dbReference>
<comment type="caution">
    <text evidence="6">The sequence shown here is derived from an EMBL/GenBank/DDBJ whole genome shotgun (WGS) entry which is preliminary data.</text>
</comment>
<keyword evidence="4" id="KW-0812">Transmembrane</keyword>
<dbReference type="InterPro" id="IPR036179">
    <property type="entry name" value="Ig-like_dom_sf"/>
</dbReference>
<dbReference type="PANTHER" id="PTHR45080">
    <property type="entry name" value="CONTACTIN 5"/>
    <property type="match status" value="1"/>
</dbReference>
<dbReference type="Gene3D" id="2.60.40.10">
    <property type="entry name" value="Immunoglobulins"/>
    <property type="match status" value="3"/>
</dbReference>
<sequence length="349" mass="38408">MQKNHTVTVNWTKNNKPLTGAYIINHAQTKDGDTATYTSELHLTKVTDKDDGYYQCVASNQFTPVQSKMAQITVLVFPKLTETPSNVSVEAGKTFELHCQAEGHPEPILSWQKDGGTSFPAANDRRMDFLPASKVYVIRDAQSVDTGKYTCSATNDAGSVNATAFVTVLEPPKFARLMRSEVVVSIGDSVVLQCLSTGAPRPSITWFKDSDIVVKSSHVVFAESGQFLVIAEAEFQDSGSYACEATNSQGTVRQRTELSVDIDKCTDVFPAKKENKSKYVKYDKKTFLGIIVVVVVSCIVVTSMVWLFIQYNTLSCGKNASPKRRPKHASPYEAECDESNAKAFETRGH</sequence>
<dbReference type="GO" id="GO:0043025">
    <property type="term" value="C:neuronal cell body"/>
    <property type="evidence" value="ECO:0007669"/>
    <property type="project" value="TreeGrafter"/>
</dbReference>
<dbReference type="Pfam" id="PF07679">
    <property type="entry name" value="I-set"/>
    <property type="match status" value="2"/>
</dbReference>
<dbReference type="OrthoDB" id="5982776at2759"/>
<evidence type="ECO:0000313" key="7">
    <source>
        <dbReference type="Proteomes" id="UP001163046"/>
    </source>
</evidence>
<accession>A0A9X0CE27</accession>
<dbReference type="GO" id="GO:0005886">
    <property type="term" value="C:plasma membrane"/>
    <property type="evidence" value="ECO:0007669"/>
    <property type="project" value="TreeGrafter"/>
</dbReference>
<dbReference type="SMART" id="SM00408">
    <property type="entry name" value="IGc2"/>
    <property type="match status" value="3"/>
</dbReference>
<dbReference type="SMART" id="SM00409">
    <property type="entry name" value="IG"/>
    <property type="match status" value="3"/>
</dbReference>
<dbReference type="FunFam" id="2.60.40.10:FF:000130">
    <property type="entry name" value="Hemicentin 1"/>
    <property type="match status" value="1"/>
</dbReference>
<feature type="region of interest" description="Disordered" evidence="3">
    <location>
        <begin position="318"/>
        <end position="349"/>
    </location>
</feature>
<keyword evidence="7" id="KW-1185">Reference proteome</keyword>
<dbReference type="InterPro" id="IPR013783">
    <property type="entry name" value="Ig-like_fold"/>
</dbReference>
<dbReference type="GO" id="GO:0050808">
    <property type="term" value="P:synapse organization"/>
    <property type="evidence" value="ECO:0007669"/>
    <property type="project" value="TreeGrafter"/>
</dbReference>
<evidence type="ECO:0000313" key="6">
    <source>
        <dbReference type="EMBL" id="KAJ7328637.1"/>
    </source>
</evidence>
<dbReference type="FunFam" id="2.60.40.10:FF:000032">
    <property type="entry name" value="palladin isoform X1"/>
    <property type="match status" value="1"/>
</dbReference>
<feature type="domain" description="Ig-like" evidence="5">
    <location>
        <begin position="172"/>
        <end position="259"/>
    </location>
</feature>
<proteinExistence type="predicted"/>
<dbReference type="PANTHER" id="PTHR45080:SF34">
    <property type="entry name" value="MYOSIN LIGHT CHAIN KINASE, SMOOTH MUSCLE-LIKE"/>
    <property type="match status" value="1"/>
</dbReference>
<evidence type="ECO:0000256" key="4">
    <source>
        <dbReference type="SAM" id="Phobius"/>
    </source>
</evidence>
<protein>
    <submittedName>
        <fullName evidence="6">Otolith morphogenesis</fullName>
    </submittedName>
</protein>
<dbReference type="InterPro" id="IPR003598">
    <property type="entry name" value="Ig_sub2"/>
</dbReference>
<gene>
    <name evidence="6" type="primary">LRIG3_2</name>
    <name evidence="6" type="ORF">OS493_023907</name>
</gene>
<dbReference type="PROSITE" id="PS50835">
    <property type="entry name" value="IG_LIKE"/>
    <property type="match status" value="3"/>
</dbReference>
<keyword evidence="2" id="KW-0393">Immunoglobulin domain</keyword>
<dbReference type="InterPro" id="IPR050958">
    <property type="entry name" value="Cell_Adh-Cytoskel_Orgn"/>
</dbReference>
<feature type="transmembrane region" description="Helical" evidence="4">
    <location>
        <begin position="286"/>
        <end position="309"/>
    </location>
</feature>
<dbReference type="GO" id="GO:0008046">
    <property type="term" value="F:axon guidance receptor activity"/>
    <property type="evidence" value="ECO:0007669"/>
    <property type="project" value="TreeGrafter"/>
</dbReference>
<keyword evidence="4" id="KW-0472">Membrane</keyword>
<dbReference type="SUPFAM" id="SSF48726">
    <property type="entry name" value="Immunoglobulin"/>
    <property type="match status" value="3"/>
</dbReference>
<keyword evidence="4" id="KW-1133">Transmembrane helix</keyword>
<keyword evidence="1" id="KW-1015">Disulfide bond</keyword>
<reference evidence="6" key="1">
    <citation type="submission" date="2023-01" db="EMBL/GenBank/DDBJ databases">
        <title>Genome assembly of the deep-sea coral Lophelia pertusa.</title>
        <authorList>
            <person name="Herrera S."/>
            <person name="Cordes E."/>
        </authorList>
    </citation>
    <scope>NUCLEOTIDE SEQUENCE</scope>
    <source>
        <strain evidence="6">USNM1676648</strain>
        <tissue evidence="6">Polyp</tissue>
    </source>
</reference>
<dbReference type="GO" id="GO:0007156">
    <property type="term" value="P:homophilic cell adhesion via plasma membrane adhesion molecules"/>
    <property type="evidence" value="ECO:0007669"/>
    <property type="project" value="TreeGrafter"/>
</dbReference>
<evidence type="ECO:0000256" key="3">
    <source>
        <dbReference type="SAM" id="MobiDB-lite"/>
    </source>
</evidence>
<evidence type="ECO:0000256" key="2">
    <source>
        <dbReference type="ARBA" id="ARBA00023319"/>
    </source>
</evidence>
<name>A0A9X0CE27_9CNID</name>
<dbReference type="Pfam" id="PF13927">
    <property type="entry name" value="Ig_3"/>
    <property type="match status" value="1"/>
</dbReference>
<evidence type="ECO:0000256" key="1">
    <source>
        <dbReference type="ARBA" id="ARBA00023157"/>
    </source>
</evidence>
<dbReference type="GO" id="GO:0030424">
    <property type="term" value="C:axon"/>
    <property type="evidence" value="ECO:0007669"/>
    <property type="project" value="TreeGrafter"/>
</dbReference>
<feature type="domain" description="Ig-like" evidence="5">
    <location>
        <begin position="1"/>
        <end position="73"/>
    </location>
</feature>
<dbReference type="InterPro" id="IPR013098">
    <property type="entry name" value="Ig_I-set"/>
</dbReference>
<organism evidence="6 7">
    <name type="scientific">Desmophyllum pertusum</name>
    <dbReference type="NCBI Taxonomy" id="174260"/>
    <lineage>
        <taxon>Eukaryota</taxon>
        <taxon>Metazoa</taxon>
        <taxon>Cnidaria</taxon>
        <taxon>Anthozoa</taxon>
        <taxon>Hexacorallia</taxon>
        <taxon>Scleractinia</taxon>
        <taxon>Caryophylliina</taxon>
        <taxon>Caryophylliidae</taxon>
        <taxon>Desmophyllum</taxon>
    </lineage>
</organism>
<dbReference type="EMBL" id="MU827795">
    <property type="protein sequence ID" value="KAJ7328637.1"/>
    <property type="molecule type" value="Genomic_DNA"/>
</dbReference>
<evidence type="ECO:0000259" key="5">
    <source>
        <dbReference type="PROSITE" id="PS50835"/>
    </source>
</evidence>
<dbReference type="Proteomes" id="UP001163046">
    <property type="component" value="Unassembled WGS sequence"/>
</dbReference>
<feature type="domain" description="Ig-like" evidence="5">
    <location>
        <begin position="78"/>
        <end position="167"/>
    </location>
</feature>